<evidence type="ECO:0000313" key="2">
    <source>
        <dbReference type="EMBL" id="MBK1668812.1"/>
    </source>
</evidence>
<protein>
    <recommendedName>
        <fullName evidence="4">Tat pathway signal sequence domain protein</fullName>
    </recommendedName>
</protein>
<accession>A0ABS1DFU0</accession>
<gene>
    <name evidence="2" type="ORF">CKO28_12300</name>
</gene>
<dbReference type="EMBL" id="NRRL01000031">
    <property type="protein sequence ID" value="MBK1668812.1"/>
    <property type="molecule type" value="Genomic_DNA"/>
</dbReference>
<reference evidence="2 3" key="1">
    <citation type="journal article" date="2020" name="Microorganisms">
        <title>Osmotic Adaptation and Compatible Solute Biosynthesis of Phototrophic Bacteria as Revealed from Genome Analyses.</title>
        <authorList>
            <person name="Imhoff J.F."/>
            <person name="Rahn T."/>
            <person name="Kunzel S."/>
            <person name="Keller A."/>
            <person name="Neulinger S.C."/>
        </authorList>
    </citation>
    <scope>NUCLEOTIDE SEQUENCE [LARGE SCALE GENOMIC DNA]</scope>
    <source>
        <strain evidence="2 3">DSM 9895</strain>
    </source>
</reference>
<evidence type="ECO:0008006" key="4">
    <source>
        <dbReference type="Google" id="ProtNLM"/>
    </source>
</evidence>
<proteinExistence type="predicted"/>
<sequence length="139" mass="14345">MNKLAVAGLALAGLALAGAARAQDDGIRVELNKLEPVGAACRAYLVFENRTGTAFDPFKLDPVMFDTDGVIAKRVAVAAGPLPAGKTSVKLFDIDGVSCGGIRRVLLNSVMACDTGGDSQPDCTAMTAPSSRTEATFIK</sequence>
<keyword evidence="3" id="KW-1185">Reference proteome</keyword>
<comment type="caution">
    <text evidence="2">The sequence shown here is derived from an EMBL/GenBank/DDBJ whole genome shotgun (WGS) entry which is preliminary data.</text>
</comment>
<organism evidence="2 3">
    <name type="scientific">Rhodovibrio sodomensis</name>
    <dbReference type="NCBI Taxonomy" id="1088"/>
    <lineage>
        <taxon>Bacteria</taxon>
        <taxon>Pseudomonadati</taxon>
        <taxon>Pseudomonadota</taxon>
        <taxon>Alphaproteobacteria</taxon>
        <taxon>Rhodospirillales</taxon>
        <taxon>Rhodovibrionaceae</taxon>
        <taxon>Rhodovibrio</taxon>
    </lineage>
</organism>
<dbReference type="Proteomes" id="UP001296873">
    <property type="component" value="Unassembled WGS sequence"/>
</dbReference>
<name>A0ABS1DFU0_9PROT</name>
<dbReference type="RefSeq" id="WP_200341132.1">
    <property type="nucleotide sequence ID" value="NZ_NRRL01000031.1"/>
</dbReference>
<feature type="chain" id="PRO_5046187860" description="Tat pathway signal sequence domain protein" evidence="1">
    <location>
        <begin position="23"/>
        <end position="139"/>
    </location>
</feature>
<evidence type="ECO:0000313" key="3">
    <source>
        <dbReference type="Proteomes" id="UP001296873"/>
    </source>
</evidence>
<keyword evidence="1" id="KW-0732">Signal</keyword>
<feature type="signal peptide" evidence="1">
    <location>
        <begin position="1"/>
        <end position="22"/>
    </location>
</feature>
<evidence type="ECO:0000256" key="1">
    <source>
        <dbReference type="SAM" id="SignalP"/>
    </source>
</evidence>